<comment type="caution">
    <text evidence="7">The sequence shown here is derived from an EMBL/GenBank/DDBJ whole genome shotgun (WGS) entry which is preliminary data.</text>
</comment>
<dbReference type="OrthoDB" id="7330654at2"/>
<gene>
    <name evidence="7" type="ORF">VW23_012730</name>
</gene>
<dbReference type="InterPro" id="IPR028345">
    <property type="entry name" value="Antibiotic_NAT-like"/>
</dbReference>
<dbReference type="InterPro" id="IPR003679">
    <property type="entry name" value="Amioglycoside_AcTrfase"/>
</dbReference>
<dbReference type="NCBIfam" id="NF033082">
    <property type="entry name" value="AAC_3"/>
    <property type="match status" value="1"/>
</dbReference>
<name>A0A1E5XUG7_9HYPH</name>
<protein>
    <recommendedName>
        <fullName evidence="2 5">Aminoglycoside N(3)-acetyltransferase</fullName>
        <ecNumber evidence="5">2.3.1.-</ecNumber>
    </recommendedName>
</protein>
<keyword evidence="5" id="KW-0046">Antibiotic resistance</keyword>
<dbReference type="PANTHER" id="PTHR11104">
    <property type="entry name" value="AMINOGLYCOSIDE N3-ACETYLTRANSFERASE"/>
    <property type="match status" value="1"/>
</dbReference>
<dbReference type="AlphaFoldDB" id="A0A1E5XUG7"/>
<comment type="similarity">
    <text evidence="1 5">Belongs to the antibiotic N-acetyltransferase family.</text>
</comment>
<evidence type="ECO:0000256" key="3">
    <source>
        <dbReference type="ARBA" id="ARBA00022679"/>
    </source>
</evidence>
<dbReference type="GO" id="GO:0046677">
    <property type="term" value="P:response to antibiotic"/>
    <property type="evidence" value="ECO:0007669"/>
    <property type="project" value="UniProtKB-KW"/>
</dbReference>
<evidence type="ECO:0000256" key="5">
    <source>
        <dbReference type="RuleBase" id="RU365031"/>
    </source>
</evidence>
<evidence type="ECO:0000313" key="7">
    <source>
        <dbReference type="EMBL" id="OEO32204.1"/>
    </source>
</evidence>
<dbReference type="SUPFAM" id="SSF110710">
    <property type="entry name" value="TTHA0583/YokD-like"/>
    <property type="match status" value="1"/>
</dbReference>
<evidence type="ECO:0000256" key="6">
    <source>
        <dbReference type="SAM" id="MobiDB-lite"/>
    </source>
</evidence>
<evidence type="ECO:0000256" key="1">
    <source>
        <dbReference type="ARBA" id="ARBA00006383"/>
    </source>
</evidence>
<sequence length="261" mass="28152">MAGVATRSSLADDLSAIGLADGDAVLVHAALRQVGKLVNGPDDIIDALRDVVGPAGTILGYCDWQLEDELRDDSAMRQHIAAFDPERSRSTRDNGYWPEALRTTPGSLRSGSPGASMAALGGEAEWFTADHALDYGYGPQSPLGKLVEAKGKVLMLGAPLDTMTLLHHAEHLADFPNKRILRYEAPILVDGETVWRWFEEFDTGDPPDGLPEDYFATIVEAFLATGRGKRGKVGEANSVLVPAPEVVAFGVDWLERWGKGL</sequence>
<keyword evidence="3 5" id="KW-0808">Transferase</keyword>
<reference evidence="7 8" key="1">
    <citation type="journal article" date="2015" name="Genome Announc.">
        <title>Genome Assemblies of Three Soil-Associated Devosia species: D. insulae, D. limi, and D. soli.</title>
        <authorList>
            <person name="Hassan Y.I."/>
            <person name="Lepp D."/>
            <person name="Zhou T."/>
        </authorList>
    </citation>
    <scope>NUCLEOTIDE SEQUENCE [LARGE SCALE GENOMIC DNA]</scope>
    <source>
        <strain evidence="7 8">DS-56</strain>
    </source>
</reference>
<feature type="region of interest" description="Disordered" evidence="6">
    <location>
        <begin position="85"/>
        <end position="114"/>
    </location>
</feature>
<dbReference type="Pfam" id="PF02522">
    <property type="entry name" value="Antibiotic_NAT"/>
    <property type="match status" value="1"/>
</dbReference>
<evidence type="ECO:0000313" key="8">
    <source>
        <dbReference type="Proteomes" id="UP000095463"/>
    </source>
</evidence>
<dbReference type="EMBL" id="LAJE02000084">
    <property type="protein sequence ID" value="OEO32204.1"/>
    <property type="molecule type" value="Genomic_DNA"/>
</dbReference>
<dbReference type="RefSeq" id="WP_069908639.1">
    <property type="nucleotide sequence ID" value="NZ_LAJE02000084.1"/>
</dbReference>
<accession>A0A1E5XUG7</accession>
<organism evidence="7 8">
    <name type="scientific">Devosia insulae DS-56</name>
    <dbReference type="NCBI Taxonomy" id="1116389"/>
    <lineage>
        <taxon>Bacteria</taxon>
        <taxon>Pseudomonadati</taxon>
        <taxon>Pseudomonadota</taxon>
        <taxon>Alphaproteobacteria</taxon>
        <taxon>Hyphomicrobiales</taxon>
        <taxon>Devosiaceae</taxon>
        <taxon>Devosia</taxon>
    </lineage>
</organism>
<proteinExistence type="inferred from homology"/>
<dbReference type="Proteomes" id="UP000095463">
    <property type="component" value="Unassembled WGS sequence"/>
</dbReference>
<evidence type="ECO:0000256" key="4">
    <source>
        <dbReference type="ARBA" id="ARBA00023315"/>
    </source>
</evidence>
<evidence type="ECO:0000256" key="2">
    <source>
        <dbReference type="ARBA" id="ARBA00012882"/>
    </source>
</evidence>
<dbReference type="GO" id="GO:0046353">
    <property type="term" value="F:aminoglycoside 3-N-acetyltransferase activity"/>
    <property type="evidence" value="ECO:0007669"/>
    <property type="project" value="UniProtKB-EC"/>
</dbReference>
<dbReference type="EC" id="2.3.1.-" evidence="5"/>
<comment type="catalytic activity">
    <reaction evidence="5">
        <text>a 2-deoxystreptamine antibiotic + acetyl-CoA = an N(3)-acetyl-2-deoxystreptamine antibiotic + CoA + H(+)</text>
        <dbReference type="Rhea" id="RHEA:12665"/>
        <dbReference type="ChEBI" id="CHEBI:15378"/>
        <dbReference type="ChEBI" id="CHEBI:57287"/>
        <dbReference type="ChEBI" id="CHEBI:57288"/>
        <dbReference type="ChEBI" id="CHEBI:57921"/>
        <dbReference type="ChEBI" id="CHEBI:77452"/>
        <dbReference type="EC" id="2.3.1.81"/>
    </reaction>
</comment>
<dbReference type="PANTHER" id="PTHR11104:SF0">
    <property type="entry name" value="SPBETA PROPHAGE-DERIVED AMINOGLYCOSIDE N(3')-ACETYLTRANSFERASE-LIKE PROTEIN YOKD"/>
    <property type="match status" value="1"/>
</dbReference>
<keyword evidence="8" id="KW-1185">Reference proteome</keyword>
<keyword evidence="4 5" id="KW-0012">Acyltransferase</keyword>